<gene>
    <name evidence="1" type="ORF">CAK95_07095</name>
</gene>
<evidence type="ECO:0000313" key="2">
    <source>
        <dbReference type="Proteomes" id="UP000194137"/>
    </source>
</evidence>
<name>A0A1W6ZN98_9HYPH</name>
<sequence length="69" mass="7979">MFRKTILGLAAGAALVTAAMAPTAASAHYYGYGNSYGYNYGYRSYYKPYYYSYKPYGYYKSYKYYGYGY</sequence>
<dbReference type="AlphaFoldDB" id="A0A1W6ZN98"/>
<protein>
    <submittedName>
        <fullName evidence="1">Uncharacterized protein</fullName>
    </submittedName>
</protein>
<reference evidence="1 2" key="1">
    <citation type="submission" date="2017-05" db="EMBL/GenBank/DDBJ databases">
        <title>Full genome sequence of Pseudorhodoplanes sinuspersici.</title>
        <authorList>
            <person name="Dastgheib S.M.M."/>
            <person name="Shavandi M."/>
            <person name="Tirandaz H."/>
        </authorList>
    </citation>
    <scope>NUCLEOTIDE SEQUENCE [LARGE SCALE GENOMIC DNA]</scope>
    <source>
        <strain evidence="1 2">RIPI110</strain>
    </source>
</reference>
<proteinExistence type="predicted"/>
<accession>A0A1W6ZN98</accession>
<evidence type="ECO:0000313" key="1">
    <source>
        <dbReference type="EMBL" id="ARP98868.1"/>
    </source>
</evidence>
<dbReference type="KEGG" id="psin:CAK95_07095"/>
<keyword evidence="2" id="KW-1185">Reference proteome</keyword>
<dbReference type="Proteomes" id="UP000194137">
    <property type="component" value="Chromosome"/>
</dbReference>
<organism evidence="1 2">
    <name type="scientific">Pseudorhodoplanes sinuspersici</name>
    <dbReference type="NCBI Taxonomy" id="1235591"/>
    <lineage>
        <taxon>Bacteria</taxon>
        <taxon>Pseudomonadati</taxon>
        <taxon>Pseudomonadota</taxon>
        <taxon>Alphaproteobacteria</taxon>
        <taxon>Hyphomicrobiales</taxon>
        <taxon>Pseudorhodoplanes</taxon>
    </lineage>
</organism>
<dbReference type="EMBL" id="CP021112">
    <property type="protein sequence ID" value="ARP98868.1"/>
    <property type="molecule type" value="Genomic_DNA"/>
</dbReference>